<dbReference type="InterPro" id="IPR001466">
    <property type="entry name" value="Beta-lactam-related"/>
</dbReference>
<organism evidence="4 5">
    <name type="scientific">Cylindrodendrum hubeiense</name>
    <dbReference type="NCBI Taxonomy" id="595255"/>
    <lineage>
        <taxon>Eukaryota</taxon>
        <taxon>Fungi</taxon>
        <taxon>Dikarya</taxon>
        <taxon>Ascomycota</taxon>
        <taxon>Pezizomycotina</taxon>
        <taxon>Sordariomycetes</taxon>
        <taxon>Hypocreomycetidae</taxon>
        <taxon>Hypocreales</taxon>
        <taxon>Nectriaceae</taxon>
        <taxon>Cylindrodendrum</taxon>
    </lineage>
</organism>
<dbReference type="OrthoDB" id="5946976at2759"/>
<feature type="compositionally biased region" description="Polar residues" evidence="2">
    <location>
        <begin position="44"/>
        <end position="58"/>
    </location>
</feature>
<dbReference type="PANTHER" id="PTHR46825:SF9">
    <property type="entry name" value="BETA-LACTAMASE-RELATED DOMAIN-CONTAINING PROTEIN"/>
    <property type="match status" value="1"/>
</dbReference>
<feature type="compositionally biased region" description="Low complexity" evidence="2">
    <location>
        <begin position="87"/>
        <end position="101"/>
    </location>
</feature>
<dbReference type="EMBL" id="JAANBB010000055">
    <property type="protein sequence ID" value="KAF7552764.1"/>
    <property type="molecule type" value="Genomic_DNA"/>
</dbReference>
<dbReference type="Gene3D" id="3.40.710.10">
    <property type="entry name" value="DD-peptidase/beta-lactamase superfamily"/>
    <property type="match status" value="1"/>
</dbReference>
<evidence type="ECO:0000259" key="3">
    <source>
        <dbReference type="Pfam" id="PF00144"/>
    </source>
</evidence>
<evidence type="ECO:0000256" key="1">
    <source>
        <dbReference type="ARBA" id="ARBA00038215"/>
    </source>
</evidence>
<protein>
    <recommendedName>
        <fullName evidence="3">Beta-lactamase-related domain-containing protein</fullName>
    </recommendedName>
</protein>
<reference evidence="4" key="1">
    <citation type="submission" date="2020-03" db="EMBL/GenBank/DDBJ databases">
        <title>Draft Genome Sequence of Cylindrodendrum hubeiense.</title>
        <authorList>
            <person name="Buettner E."/>
            <person name="Kellner H."/>
        </authorList>
    </citation>
    <scope>NUCLEOTIDE SEQUENCE</scope>
    <source>
        <strain evidence="4">IHI 201604</strain>
    </source>
</reference>
<dbReference type="InterPro" id="IPR050491">
    <property type="entry name" value="AmpC-like"/>
</dbReference>
<evidence type="ECO:0000256" key="2">
    <source>
        <dbReference type="SAM" id="MobiDB-lite"/>
    </source>
</evidence>
<comment type="caution">
    <text evidence="4">The sequence shown here is derived from an EMBL/GenBank/DDBJ whole genome shotgun (WGS) entry which is preliminary data.</text>
</comment>
<accession>A0A9P5HEJ5</accession>
<dbReference type="InterPro" id="IPR012338">
    <property type="entry name" value="Beta-lactam/transpept-like"/>
</dbReference>
<evidence type="ECO:0000313" key="4">
    <source>
        <dbReference type="EMBL" id="KAF7552764.1"/>
    </source>
</evidence>
<dbReference type="Proteomes" id="UP000722485">
    <property type="component" value="Unassembled WGS sequence"/>
</dbReference>
<dbReference type="PANTHER" id="PTHR46825">
    <property type="entry name" value="D-ALANYL-D-ALANINE-CARBOXYPEPTIDASE/ENDOPEPTIDASE AMPH"/>
    <property type="match status" value="1"/>
</dbReference>
<feature type="compositionally biased region" description="Low complexity" evidence="2">
    <location>
        <begin position="147"/>
        <end position="162"/>
    </location>
</feature>
<evidence type="ECO:0000313" key="5">
    <source>
        <dbReference type="Proteomes" id="UP000722485"/>
    </source>
</evidence>
<feature type="region of interest" description="Disordered" evidence="2">
    <location>
        <begin position="141"/>
        <end position="162"/>
    </location>
</feature>
<proteinExistence type="inferred from homology"/>
<keyword evidence="5" id="KW-1185">Reference proteome</keyword>
<dbReference type="SUPFAM" id="SSF56601">
    <property type="entry name" value="beta-lactamase/transpeptidase-like"/>
    <property type="match status" value="1"/>
</dbReference>
<feature type="domain" description="Beta-lactamase-related" evidence="3">
    <location>
        <begin position="724"/>
        <end position="833"/>
    </location>
</feature>
<feature type="compositionally biased region" description="Pro residues" evidence="2">
    <location>
        <begin position="102"/>
        <end position="111"/>
    </location>
</feature>
<dbReference type="AlphaFoldDB" id="A0A9P5HEJ5"/>
<feature type="region of interest" description="Disordered" evidence="2">
    <location>
        <begin position="33"/>
        <end position="113"/>
    </location>
</feature>
<dbReference type="Pfam" id="PF00144">
    <property type="entry name" value="Beta-lactamase"/>
    <property type="match status" value="1"/>
</dbReference>
<comment type="similarity">
    <text evidence="1">Belongs to the peptidase S12 family.</text>
</comment>
<gene>
    <name evidence="4" type="ORF">G7Z17_g4095</name>
</gene>
<name>A0A9P5HEJ5_9HYPO</name>
<sequence>MESIRAADAAYSSGAGCPPTAAVCYLHEAPANQVQHPSRPPMSSPAQWSNNQADQPYQHQPPALPQRNFGIPIAPQQVNPGGYNYYPSSQPAPASQSSPLQPTVPPRPPQAPNLYVYEAPAYPENRLQQPIPVNTIASNSFEHSRGSQTQSQCPTSTSAQSSDHYVAELSAGNVSPAQLAGFQSNVNQLSTPPAHQSSGQSFGCDLPEVATPPTEYVSGLMPLLSNLSINPPATTIVSVPKYDEVEFPYLISSEPRLDGEPNEVLQECPKSRQVDYKTFWYCLQEAPGSLICTHCYYKFISATSLRGAFQKVEKTSGRCRFNIHRILLYIWPEAQRRQSTHALSEFMTRRLTIPDCKGWSGTMLKEGIKFFSPTSSSPKGFVVCEACYEDEVLDSPFAGYFAPTTSVLGPTQKWYCCFSGALVGRLFRKYSTQNGGWDQWTQEAEKRIFMPICDGKTACSAAGSKGGSFYRLRGPAVDFCVCVVCFSGILQSMRVDRYFELANYDPKDTIVCSLTPGAPRFAEYIRRLSEAYETGVWSRFSTFVHKWASVPVCSMDTLGPGIFYGFSEGFPDIAACQQCYEEVIQRSRFDPMVVRRGETQLNGGPLKAICSFFSPRMRLRWTTACASGDFDGFMEFAKLRVKVWCETIPRMQMILAQQKMTQQRAMTSALASVAYQGMENIKLAASGYRSDRLYGSSSLGWHETQNGAISARYNQDAMAGSAQVEDLMNQHHVPGLAIAIVQGDEVASEGYGKASIEPPIPCTSDTLFDFASCAKSLTAASVGLLVDDNENFPEVQYEAIMSNLLPDDFVMPGAGYTEGVTLEDVLSHRTGMAP</sequence>